<accession>A0ABP8LUV2</accession>
<sequence length="335" mass="37658">MEYRKLGTSDLSVSVVTFGAWAAGGWMWGGTERKNAVQAIRASYDLGVTSIDTAPIYGQGESEEIVGEAIKGLPRDKVQLLTKYGMRWDVAKGDFGFKSKDNSGKDIDIYKYAGRESIIKECEDSLRRLGTDYIDLYQIHWPDVTTSIEETMETVAQLIKEGKVRHAGVCNYNVAQMQEAEKYVNLVSNQVPYSMVKRDIEKDVVPYCLEHNKSILAYSPLERGLLTGKMKPGYQFGEGDHRANLYFFQDENLKRTNAFLQKIKPLADEKKASLSQLVIRWTVEQPGITIALVGARNAEQATQNAKALEVKLSPDEISFITEELNKLELVKPEKV</sequence>
<dbReference type="Pfam" id="PF00248">
    <property type="entry name" value="Aldo_ket_red"/>
    <property type="match status" value="1"/>
</dbReference>
<protein>
    <submittedName>
        <fullName evidence="3">Aldo/keto reductase</fullName>
    </submittedName>
</protein>
<evidence type="ECO:0000259" key="2">
    <source>
        <dbReference type="Pfam" id="PF00248"/>
    </source>
</evidence>
<dbReference type="CDD" id="cd19149">
    <property type="entry name" value="AKR_AKR11B2"/>
    <property type="match status" value="1"/>
</dbReference>
<name>A0ABP8LUV2_9BACT</name>
<keyword evidence="4" id="KW-1185">Reference proteome</keyword>
<dbReference type="PANTHER" id="PTHR43364:SF4">
    <property type="entry name" value="NAD(P)-LINKED OXIDOREDUCTASE SUPERFAMILY PROTEIN"/>
    <property type="match status" value="1"/>
</dbReference>
<feature type="domain" description="NADP-dependent oxidoreductase" evidence="2">
    <location>
        <begin position="17"/>
        <end position="322"/>
    </location>
</feature>
<keyword evidence="1" id="KW-0560">Oxidoreductase</keyword>
<evidence type="ECO:0000256" key="1">
    <source>
        <dbReference type="ARBA" id="ARBA00023002"/>
    </source>
</evidence>
<comment type="caution">
    <text evidence="3">The sequence shown here is derived from an EMBL/GenBank/DDBJ whole genome shotgun (WGS) entry which is preliminary data.</text>
</comment>
<reference evidence="4" key="1">
    <citation type="journal article" date="2019" name="Int. J. Syst. Evol. Microbiol.">
        <title>The Global Catalogue of Microorganisms (GCM) 10K type strain sequencing project: providing services to taxonomists for standard genome sequencing and annotation.</title>
        <authorList>
            <consortium name="The Broad Institute Genomics Platform"/>
            <consortium name="The Broad Institute Genome Sequencing Center for Infectious Disease"/>
            <person name="Wu L."/>
            <person name="Ma J."/>
        </authorList>
    </citation>
    <scope>NUCLEOTIDE SEQUENCE [LARGE SCALE GENOMIC DNA]</scope>
    <source>
        <strain evidence="4">JCM 17926</strain>
    </source>
</reference>
<evidence type="ECO:0000313" key="4">
    <source>
        <dbReference type="Proteomes" id="UP001500552"/>
    </source>
</evidence>
<dbReference type="SUPFAM" id="SSF51430">
    <property type="entry name" value="NAD(P)-linked oxidoreductase"/>
    <property type="match status" value="1"/>
</dbReference>
<dbReference type="Gene3D" id="3.20.20.100">
    <property type="entry name" value="NADP-dependent oxidoreductase domain"/>
    <property type="match status" value="1"/>
</dbReference>
<dbReference type="InterPro" id="IPR036812">
    <property type="entry name" value="NAD(P)_OxRdtase_dom_sf"/>
</dbReference>
<dbReference type="InterPro" id="IPR023210">
    <property type="entry name" value="NADP_OxRdtase_dom"/>
</dbReference>
<gene>
    <name evidence="3" type="ORF">GCM10023188_26730</name>
</gene>
<dbReference type="Proteomes" id="UP001500552">
    <property type="component" value="Unassembled WGS sequence"/>
</dbReference>
<dbReference type="EMBL" id="BAABHC010000014">
    <property type="protein sequence ID" value="GAA4435062.1"/>
    <property type="molecule type" value="Genomic_DNA"/>
</dbReference>
<dbReference type="RefSeq" id="WP_345159738.1">
    <property type="nucleotide sequence ID" value="NZ_BAABHC010000014.1"/>
</dbReference>
<dbReference type="PANTHER" id="PTHR43364">
    <property type="entry name" value="NADH-SPECIFIC METHYLGLYOXAL REDUCTASE-RELATED"/>
    <property type="match status" value="1"/>
</dbReference>
<organism evidence="3 4">
    <name type="scientific">Pontibacter saemangeumensis</name>
    <dbReference type="NCBI Taxonomy" id="1084525"/>
    <lineage>
        <taxon>Bacteria</taxon>
        <taxon>Pseudomonadati</taxon>
        <taxon>Bacteroidota</taxon>
        <taxon>Cytophagia</taxon>
        <taxon>Cytophagales</taxon>
        <taxon>Hymenobacteraceae</taxon>
        <taxon>Pontibacter</taxon>
    </lineage>
</organism>
<dbReference type="InterPro" id="IPR050523">
    <property type="entry name" value="AKR_Detox_Biosynth"/>
</dbReference>
<evidence type="ECO:0000313" key="3">
    <source>
        <dbReference type="EMBL" id="GAA4435062.1"/>
    </source>
</evidence>
<proteinExistence type="predicted"/>